<protein>
    <submittedName>
        <fullName evidence="7">RNA polymerase sigma factor</fullName>
    </submittedName>
</protein>
<dbReference type="InterPro" id="IPR013325">
    <property type="entry name" value="RNA_pol_sigma_r2"/>
</dbReference>
<feature type="domain" description="RNA polymerase sigma factor 70 region 4 type 2" evidence="6">
    <location>
        <begin position="109"/>
        <end position="161"/>
    </location>
</feature>
<dbReference type="PANTHER" id="PTHR43133:SF63">
    <property type="entry name" value="RNA POLYMERASE SIGMA FACTOR FECI-RELATED"/>
    <property type="match status" value="1"/>
</dbReference>
<dbReference type="InterPro" id="IPR039425">
    <property type="entry name" value="RNA_pol_sigma-70-like"/>
</dbReference>
<keyword evidence="3" id="KW-0731">Sigma factor</keyword>
<organism evidence="7 8">
    <name type="scientific">Methylosinus trichosporium (strain ATCC 35070 / NCIMB 11131 / UNIQEM 75 / OB3b)</name>
    <dbReference type="NCBI Taxonomy" id="595536"/>
    <lineage>
        <taxon>Bacteria</taxon>
        <taxon>Pseudomonadati</taxon>
        <taxon>Pseudomonadota</taxon>
        <taxon>Alphaproteobacteria</taxon>
        <taxon>Hyphomicrobiales</taxon>
        <taxon>Methylocystaceae</taxon>
        <taxon>Methylosinus</taxon>
    </lineage>
</organism>
<comment type="similarity">
    <text evidence="1">Belongs to the sigma-70 factor family. ECF subfamily.</text>
</comment>
<dbReference type="EMBL" id="CP023737">
    <property type="protein sequence ID" value="ATQ67695.1"/>
    <property type="molecule type" value="Genomic_DNA"/>
</dbReference>
<dbReference type="Gene3D" id="1.10.1740.10">
    <property type="match status" value="1"/>
</dbReference>
<dbReference type="SUPFAM" id="SSF88946">
    <property type="entry name" value="Sigma2 domain of RNA polymerase sigma factors"/>
    <property type="match status" value="1"/>
</dbReference>
<dbReference type="InterPro" id="IPR013324">
    <property type="entry name" value="RNA_pol_sigma_r3/r4-like"/>
</dbReference>
<dbReference type="InterPro" id="IPR036388">
    <property type="entry name" value="WH-like_DNA-bd_sf"/>
</dbReference>
<keyword evidence="2" id="KW-0805">Transcription regulation</keyword>
<accession>A0A2D2CY97</accession>
<sequence>MPDQKSNFIRELFLRNKRELLDYLKRRVGPDDAADLLQETFLRALRREDHGAIADPPAFLQQIAINLTRDFARRRRTEANCLVFGDLPDEAPSKEATPGDLFEADEESRLLRQAVDALPPRCREAFILYVSARLSPAEIAKRLGISTNMAQKHIRLALQRCRMALE</sequence>
<keyword evidence="8" id="KW-1185">Reference proteome</keyword>
<dbReference type="InterPro" id="IPR013249">
    <property type="entry name" value="RNA_pol_sigma70_r4_t2"/>
</dbReference>
<proteinExistence type="inferred from homology"/>
<dbReference type="Gene3D" id="1.10.10.10">
    <property type="entry name" value="Winged helix-like DNA-binding domain superfamily/Winged helix DNA-binding domain"/>
    <property type="match status" value="1"/>
</dbReference>
<dbReference type="PANTHER" id="PTHR43133">
    <property type="entry name" value="RNA POLYMERASE ECF-TYPE SIGMA FACTO"/>
    <property type="match status" value="1"/>
</dbReference>
<evidence type="ECO:0000313" key="8">
    <source>
        <dbReference type="Proteomes" id="UP000230709"/>
    </source>
</evidence>
<dbReference type="InterPro" id="IPR014284">
    <property type="entry name" value="RNA_pol_sigma-70_dom"/>
</dbReference>
<feature type="domain" description="RNA polymerase sigma-70 region 2" evidence="5">
    <location>
        <begin position="12"/>
        <end position="76"/>
    </location>
</feature>
<dbReference type="GO" id="GO:0003677">
    <property type="term" value="F:DNA binding"/>
    <property type="evidence" value="ECO:0007669"/>
    <property type="project" value="InterPro"/>
</dbReference>
<name>A0A2D2CY97_METT3</name>
<dbReference type="GO" id="GO:0016987">
    <property type="term" value="F:sigma factor activity"/>
    <property type="evidence" value="ECO:0007669"/>
    <property type="project" value="UniProtKB-KW"/>
</dbReference>
<dbReference type="SUPFAM" id="SSF88659">
    <property type="entry name" value="Sigma3 and sigma4 domains of RNA polymerase sigma factors"/>
    <property type="match status" value="1"/>
</dbReference>
<evidence type="ECO:0000256" key="2">
    <source>
        <dbReference type="ARBA" id="ARBA00023015"/>
    </source>
</evidence>
<dbReference type="KEGG" id="mtw:CQW49_07180"/>
<dbReference type="Proteomes" id="UP000230709">
    <property type="component" value="Chromosome"/>
</dbReference>
<dbReference type="RefSeq" id="WP_003614712.1">
    <property type="nucleotide sequence ID" value="NZ_ADVE02000001.1"/>
</dbReference>
<dbReference type="Pfam" id="PF08281">
    <property type="entry name" value="Sigma70_r4_2"/>
    <property type="match status" value="1"/>
</dbReference>
<evidence type="ECO:0000313" key="7">
    <source>
        <dbReference type="EMBL" id="ATQ67695.1"/>
    </source>
</evidence>
<dbReference type="AlphaFoldDB" id="A0A2D2CY97"/>
<dbReference type="Pfam" id="PF04542">
    <property type="entry name" value="Sigma70_r2"/>
    <property type="match status" value="1"/>
</dbReference>
<evidence type="ECO:0000256" key="1">
    <source>
        <dbReference type="ARBA" id="ARBA00010641"/>
    </source>
</evidence>
<reference evidence="8" key="1">
    <citation type="submission" date="2017-10" db="EMBL/GenBank/DDBJ databases">
        <title>Completed PacBio SMRT sequence of Methylosinus trichosporium OB3b reveals presence of a third large plasmid.</title>
        <authorList>
            <person name="Charles T.C."/>
            <person name="Lynch M.D.J."/>
            <person name="Heil J.R."/>
            <person name="Cheng J."/>
        </authorList>
    </citation>
    <scope>NUCLEOTIDE SEQUENCE [LARGE SCALE GENOMIC DNA]</scope>
    <source>
        <strain evidence="8">OB3b</strain>
    </source>
</reference>
<gene>
    <name evidence="7" type="ORF">CQW49_07180</name>
</gene>
<dbReference type="InterPro" id="IPR007627">
    <property type="entry name" value="RNA_pol_sigma70_r2"/>
</dbReference>
<evidence type="ECO:0000256" key="4">
    <source>
        <dbReference type="ARBA" id="ARBA00023163"/>
    </source>
</evidence>
<dbReference type="NCBIfam" id="TIGR02937">
    <property type="entry name" value="sigma70-ECF"/>
    <property type="match status" value="1"/>
</dbReference>
<evidence type="ECO:0000256" key="3">
    <source>
        <dbReference type="ARBA" id="ARBA00023082"/>
    </source>
</evidence>
<dbReference type="GO" id="GO:0006352">
    <property type="term" value="P:DNA-templated transcription initiation"/>
    <property type="evidence" value="ECO:0007669"/>
    <property type="project" value="InterPro"/>
</dbReference>
<keyword evidence="4" id="KW-0804">Transcription</keyword>
<evidence type="ECO:0000259" key="5">
    <source>
        <dbReference type="Pfam" id="PF04542"/>
    </source>
</evidence>
<evidence type="ECO:0000259" key="6">
    <source>
        <dbReference type="Pfam" id="PF08281"/>
    </source>
</evidence>
<dbReference type="STRING" id="595536.GCA_000178815_03719"/>